<gene>
    <name evidence="2" type="ORF">CI238_07399</name>
</gene>
<protein>
    <submittedName>
        <fullName evidence="2">Uncharacterized protein</fullName>
    </submittedName>
</protein>
<dbReference type="AlphaFoldDB" id="A0A166LA28"/>
<feature type="chain" id="PRO_5007876729" evidence="1">
    <location>
        <begin position="19"/>
        <end position="107"/>
    </location>
</feature>
<dbReference type="Proteomes" id="UP000076584">
    <property type="component" value="Unassembled WGS sequence"/>
</dbReference>
<proteinExistence type="predicted"/>
<name>A0A166LA28_COLIC</name>
<keyword evidence="3" id="KW-1185">Reference proteome</keyword>
<evidence type="ECO:0000313" key="2">
    <source>
        <dbReference type="EMBL" id="KZL63276.1"/>
    </source>
</evidence>
<feature type="signal peptide" evidence="1">
    <location>
        <begin position="1"/>
        <end position="18"/>
    </location>
</feature>
<evidence type="ECO:0000313" key="3">
    <source>
        <dbReference type="Proteomes" id="UP000076584"/>
    </source>
</evidence>
<sequence length="107" mass="11473">MHVSSILAFLAPASLISAYTAIVSQQYCEQTRTITIRYNANLGSCYNTGGSASYEFRDIAGGGSWVCDVYTSANCQGVAAAYAYSGSSVQCANSPIGWIYSYKCYLK</sequence>
<accession>A0A166LA28</accession>
<evidence type="ECO:0000256" key="1">
    <source>
        <dbReference type="SAM" id="SignalP"/>
    </source>
</evidence>
<organism evidence="2 3">
    <name type="scientific">Colletotrichum incanum</name>
    <name type="common">Soybean anthracnose fungus</name>
    <dbReference type="NCBI Taxonomy" id="1573173"/>
    <lineage>
        <taxon>Eukaryota</taxon>
        <taxon>Fungi</taxon>
        <taxon>Dikarya</taxon>
        <taxon>Ascomycota</taxon>
        <taxon>Pezizomycotina</taxon>
        <taxon>Sordariomycetes</taxon>
        <taxon>Hypocreomycetidae</taxon>
        <taxon>Glomerellales</taxon>
        <taxon>Glomerellaceae</taxon>
        <taxon>Colletotrichum</taxon>
        <taxon>Colletotrichum spaethianum species complex</taxon>
    </lineage>
</organism>
<keyword evidence="1" id="KW-0732">Signal</keyword>
<reference evidence="2 3" key="1">
    <citation type="submission" date="2015-06" db="EMBL/GenBank/DDBJ databases">
        <title>Survival trade-offs in plant roots during colonization by closely related pathogenic and mutualistic fungi.</title>
        <authorList>
            <person name="Hacquard S."/>
            <person name="Kracher B."/>
            <person name="Hiruma K."/>
            <person name="Weinman A."/>
            <person name="Muench P."/>
            <person name="Garrido Oter R."/>
            <person name="Ver Loren van Themaat E."/>
            <person name="Dallerey J.-F."/>
            <person name="Damm U."/>
            <person name="Henrissat B."/>
            <person name="Lespinet O."/>
            <person name="Thon M."/>
            <person name="Kemen E."/>
            <person name="McHardy A.C."/>
            <person name="Schulze-Lefert P."/>
            <person name="O'Connell R.J."/>
        </authorList>
    </citation>
    <scope>NUCLEOTIDE SEQUENCE [LARGE SCALE GENOMIC DNA]</scope>
    <source>
        <strain evidence="2 3">MAFF 238704</strain>
    </source>
</reference>
<comment type="caution">
    <text evidence="2">The sequence shown here is derived from an EMBL/GenBank/DDBJ whole genome shotgun (WGS) entry which is preliminary data.</text>
</comment>
<dbReference type="EMBL" id="LFIW01002839">
    <property type="protein sequence ID" value="KZL63276.1"/>
    <property type="molecule type" value="Genomic_DNA"/>
</dbReference>